<feature type="domain" description="Signal-induced proliferation-associated 1-like protein C-terminal" evidence="2">
    <location>
        <begin position="118"/>
        <end position="177"/>
    </location>
</feature>
<keyword evidence="4" id="KW-1185">Reference proteome</keyword>
<reference evidence="3" key="1">
    <citation type="submission" date="2023-03" db="EMBL/GenBank/DDBJ databases">
        <title>Electrophorus voltai genome.</title>
        <authorList>
            <person name="Bian C."/>
        </authorList>
    </citation>
    <scope>NUCLEOTIDE SEQUENCE</scope>
    <source>
        <strain evidence="3">CB-2022</strain>
        <tissue evidence="3">Muscle</tissue>
    </source>
</reference>
<organism evidence="3 4">
    <name type="scientific">Electrophorus voltai</name>
    <dbReference type="NCBI Taxonomy" id="2609070"/>
    <lineage>
        <taxon>Eukaryota</taxon>
        <taxon>Metazoa</taxon>
        <taxon>Chordata</taxon>
        <taxon>Craniata</taxon>
        <taxon>Vertebrata</taxon>
        <taxon>Euteleostomi</taxon>
        <taxon>Actinopterygii</taxon>
        <taxon>Neopterygii</taxon>
        <taxon>Teleostei</taxon>
        <taxon>Ostariophysi</taxon>
        <taxon>Gymnotiformes</taxon>
        <taxon>Gymnotoidei</taxon>
        <taxon>Gymnotidae</taxon>
        <taxon>Electrophorus</taxon>
    </lineage>
</organism>
<proteinExistence type="predicted"/>
<feature type="region of interest" description="Disordered" evidence="1">
    <location>
        <begin position="163"/>
        <end position="194"/>
    </location>
</feature>
<dbReference type="Proteomes" id="UP001239994">
    <property type="component" value="Unassembled WGS sequence"/>
</dbReference>
<dbReference type="InterPro" id="IPR021818">
    <property type="entry name" value="SIPA1L_C"/>
</dbReference>
<dbReference type="AlphaFoldDB" id="A0AAD9DNK7"/>
<sequence>MTMQTHFLHSGYFHSATESSAFSPYTKDHKSKYRELQDQCSSHSGKYGCIAQSSSPPPLAQPGFYSPKIPRSKHCEPSLFSTKPLKVCSPTENITHTLPLSNSKIAVLKQRTLLFCSQVDITSKNVFGQPRVVASLRPSCSPQPIHRSTIVEDLKKLIVMDDTTDNSQDDPTSLQQTKTPGSPSQLQKHDSASPSPLMLASHVLSKQPLCRPSNLYLQSGPRVCQSISGLVESEVWDMDLQFDHGLLPVLNTAHGLDRNHLVKAAEVYEMQREANLLYVEPHTMHSGLSPVTCSPSYSCQNIPDDSLPVSGDTELLLGCFEDNFVEFPDPLSHLEMTLRKLSSDLVKEKKNKVALMAEVLKLRMSNQHLKEESLSANAQLQKIYQMFNDSKQNNV</sequence>
<evidence type="ECO:0000259" key="2">
    <source>
        <dbReference type="Pfam" id="PF11881"/>
    </source>
</evidence>
<gene>
    <name evidence="3" type="ORF">P4O66_016771</name>
</gene>
<evidence type="ECO:0000256" key="1">
    <source>
        <dbReference type="SAM" id="MobiDB-lite"/>
    </source>
</evidence>
<feature type="domain" description="Signal-induced proliferation-associated 1-like protein C-terminal" evidence="2">
    <location>
        <begin position="241"/>
        <end position="287"/>
    </location>
</feature>
<evidence type="ECO:0000313" key="4">
    <source>
        <dbReference type="Proteomes" id="UP001239994"/>
    </source>
</evidence>
<dbReference type="Pfam" id="PF11881">
    <property type="entry name" value="SPAR_C"/>
    <property type="match status" value="2"/>
</dbReference>
<protein>
    <recommendedName>
        <fullName evidence="2">Signal-induced proliferation-associated 1-like protein C-terminal domain-containing protein</fullName>
    </recommendedName>
</protein>
<dbReference type="EMBL" id="JAROKS010000023">
    <property type="protein sequence ID" value="KAK1788326.1"/>
    <property type="molecule type" value="Genomic_DNA"/>
</dbReference>
<accession>A0AAD9DNK7</accession>
<evidence type="ECO:0000313" key="3">
    <source>
        <dbReference type="EMBL" id="KAK1788326.1"/>
    </source>
</evidence>
<name>A0AAD9DNK7_9TELE</name>
<feature type="compositionally biased region" description="Polar residues" evidence="1">
    <location>
        <begin position="169"/>
        <end position="186"/>
    </location>
</feature>
<comment type="caution">
    <text evidence="3">The sequence shown here is derived from an EMBL/GenBank/DDBJ whole genome shotgun (WGS) entry which is preliminary data.</text>
</comment>